<dbReference type="AlphaFoldDB" id="A0A101LY82"/>
<gene>
    <name evidence="1" type="ORF">ABT39_MTgene5755</name>
</gene>
<organism evidence="1">
    <name type="scientific">Picea glauca</name>
    <name type="common">White spruce</name>
    <name type="synonym">Pinus glauca</name>
    <dbReference type="NCBI Taxonomy" id="3330"/>
    <lineage>
        <taxon>Eukaryota</taxon>
        <taxon>Viridiplantae</taxon>
        <taxon>Streptophyta</taxon>
        <taxon>Embryophyta</taxon>
        <taxon>Tracheophyta</taxon>
        <taxon>Spermatophyta</taxon>
        <taxon>Pinopsida</taxon>
        <taxon>Pinidae</taxon>
        <taxon>Conifers I</taxon>
        <taxon>Pinales</taxon>
        <taxon>Pinaceae</taxon>
        <taxon>Picea</taxon>
    </lineage>
</organism>
<name>A0A101LY82_PICGL</name>
<proteinExistence type="predicted"/>
<reference evidence="1" key="1">
    <citation type="journal article" date="2015" name="Genome Biol. Evol.">
        <title>Organellar Genomes of White Spruce (Picea glauca): Assembly and Annotation.</title>
        <authorList>
            <person name="Jackman S.D."/>
            <person name="Warren R.L."/>
            <person name="Gibb E.A."/>
            <person name="Vandervalk B.P."/>
            <person name="Mohamadi H."/>
            <person name="Chu J."/>
            <person name="Raymond A."/>
            <person name="Pleasance S."/>
            <person name="Coope R."/>
            <person name="Wildung M.R."/>
            <person name="Ritland C.E."/>
            <person name="Bousquet J."/>
            <person name="Jones S.J."/>
            <person name="Bohlmann J."/>
            <person name="Birol I."/>
        </authorList>
    </citation>
    <scope>NUCLEOTIDE SEQUENCE [LARGE SCALE GENOMIC DNA]</scope>
    <source>
        <tissue evidence="1">Flushing bud</tissue>
    </source>
</reference>
<keyword evidence="1" id="KW-0496">Mitochondrion</keyword>
<protein>
    <submittedName>
        <fullName evidence="1">Uncharacterized protein</fullName>
    </submittedName>
</protein>
<geneLocation type="mitochondrion" evidence="1"/>
<accession>A0A101LY82</accession>
<sequence>MNCLLQTDQLLIPLPLNLRLKTLPLGLGKKNLLRVMLPSLTLLPMLLYHSLVLTQVPGEGKLEP</sequence>
<evidence type="ECO:0000313" key="1">
    <source>
        <dbReference type="EMBL" id="KUM47569.1"/>
    </source>
</evidence>
<dbReference type="EMBL" id="LKAM01000007">
    <property type="protein sequence ID" value="KUM47569.1"/>
    <property type="molecule type" value="Genomic_DNA"/>
</dbReference>
<comment type="caution">
    <text evidence="1">The sequence shown here is derived from an EMBL/GenBank/DDBJ whole genome shotgun (WGS) entry which is preliminary data.</text>
</comment>